<keyword evidence="5 6" id="KW-0472">Membrane</keyword>
<feature type="transmembrane region" description="Helical" evidence="6">
    <location>
        <begin position="160"/>
        <end position="178"/>
    </location>
</feature>
<evidence type="ECO:0000313" key="9">
    <source>
        <dbReference type="Proteomes" id="UP000765509"/>
    </source>
</evidence>
<keyword evidence="3 6" id="KW-0812">Transmembrane</keyword>
<dbReference type="Proteomes" id="UP000765509">
    <property type="component" value="Unassembled WGS sequence"/>
</dbReference>
<evidence type="ECO:0000259" key="7">
    <source>
        <dbReference type="Pfam" id="PF01061"/>
    </source>
</evidence>
<evidence type="ECO:0000256" key="4">
    <source>
        <dbReference type="ARBA" id="ARBA00022989"/>
    </source>
</evidence>
<evidence type="ECO:0000256" key="3">
    <source>
        <dbReference type="ARBA" id="ARBA00022692"/>
    </source>
</evidence>
<feature type="transmembrane region" description="Helical" evidence="6">
    <location>
        <begin position="21"/>
        <end position="41"/>
    </location>
</feature>
<evidence type="ECO:0000313" key="8">
    <source>
        <dbReference type="EMBL" id="MBW0590302.1"/>
    </source>
</evidence>
<proteinExistence type="predicted"/>
<feature type="transmembrane region" description="Helical" evidence="6">
    <location>
        <begin position="53"/>
        <end position="72"/>
    </location>
</feature>
<sequence length="214" mass="24050">QLISLVIRDIQLKLQDRLGLIFSWSTSIAVSIIIGSLFLNLPTTAAGAFTRGGVLFIGLLFNVFISFVELPSQMLGRPIMWRQSGFCFYRPGALALANSISDVPFSAPKIVLFSFILYMMAGLTRTAGAFFTYIVIVYFTFLALSSFFRFLGAISFSFDTAARLASALVITMSMYSGYMIQEEAMKKWLIWLYYLNPVNYAFSALMANEFKHMQ</sequence>
<dbReference type="Pfam" id="PF01061">
    <property type="entry name" value="ABC2_membrane"/>
    <property type="match status" value="1"/>
</dbReference>
<comment type="caution">
    <text evidence="8">The sequence shown here is derived from an EMBL/GenBank/DDBJ whole genome shotgun (WGS) entry which is preliminary data.</text>
</comment>
<dbReference type="InterPro" id="IPR013525">
    <property type="entry name" value="ABC2_TM"/>
</dbReference>
<reference evidence="8" key="1">
    <citation type="submission" date="2021-03" db="EMBL/GenBank/DDBJ databases">
        <title>Draft genome sequence of rust myrtle Austropuccinia psidii MF-1, a brazilian biotype.</title>
        <authorList>
            <person name="Quecine M.C."/>
            <person name="Pachon D.M.R."/>
            <person name="Bonatelli M.L."/>
            <person name="Correr F.H."/>
            <person name="Franceschini L.M."/>
            <person name="Leite T.F."/>
            <person name="Margarido G.R.A."/>
            <person name="Almeida C.A."/>
            <person name="Ferrarezi J.A."/>
            <person name="Labate C.A."/>
        </authorList>
    </citation>
    <scope>NUCLEOTIDE SEQUENCE</scope>
    <source>
        <strain evidence="8">MF-1</strain>
    </source>
</reference>
<comment type="subcellular location">
    <subcellularLocation>
        <location evidence="1">Membrane</location>
        <topology evidence="1">Multi-pass membrane protein</topology>
    </subcellularLocation>
</comment>
<protein>
    <recommendedName>
        <fullName evidence="7">ABC-2 type transporter transmembrane domain-containing protein</fullName>
    </recommendedName>
</protein>
<evidence type="ECO:0000256" key="5">
    <source>
        <dbReference type="ARBA" id="ARBA00023136"/>
    </source>
</evidence>
<feature type="transmembrane region" description="Helical" evidence="6">
    <location>
        <begin position="127"/>
        <end position="148"/>
    </location>
</feature>
<dbReference type="EMBL" id="AVOT02137793">
    <property type="protein sequence ID" value="MBW0590302.1"/>
    <property type="molecule type" value="Genomic_DNA"/>
</dbReference>
<dbReference type="OrthoDB" id="245989at2759"/>
<feature type="non-terminal residue" evidence="8">
    <location>
        <position position="214"/>
    </location>
</feature>
<dbReference type="GO" id="GO:0140359">
    <property type="term" value="F:ABC-type transporter activity"/>
    <property type="evidence" value="ECO:0007669"/>
    <property type="project" value="InterPro"/>
</dbReference>
<dbReference type="GO" id="GO:0016020">
    <property type="term" value="C:membrane"/>
    <property type="evidence" value="ECO:0007669"/>
    <property type="project" value="UniProtKB-SubCell"/>
</dbReference>
<name>A0A9Q3QC23_9BASI</name>
<feature type="transmembrane region" description="Helical" evidence="6">
    <location>
        <begin position="190"/>
        <end position="208"/>
    </location>
</feature>
<organism evidence="8 9">
    <name type="scientific">Austropuccinia psidii MF-1</name>
    <dbReference type="NCBI Taxonomy" id="1389203"/>
    <lineage>
        <taxon>Eukaryota</taxon>
        <taxon>Fungi</taxon>
        <taxon>Dikarya</taxon>
        <taxon>Basidiomycota</taxon>
        <taxon>Pucciniomycotina</taxon>
        <taxon>Pucciniomycetes</taxon>
        <taxon>Pucciniales</taxon>
        <taxon>Sphaerophragmiaceae</taxon>
        <taxon>Austropuccinia</taxon>
    </lineage>
</organism>
<dbReference type="AlphaFoldDB" id="A0A9Q3QC23"/>
<dbReference type="PANTHER" id="PTHR19241">
    <property type="entry name" value="ATP-BINDING CASSETTE TRANSPORTER"/>
    <property type="match status" value="1"/>
</dbReference>
<feature type="domain" description="ABC-2 type transporter transmembrane" evidence="7">
    <location>
        <begin position="1"/>
        <end position="210"/>
    </location>
</feature>
<keyword evidence="4 6" id="KW-1133">Transmembrane helix</keyword>
<evidence type="ECO:0000256" key="1">
    <source>
        <dbReference type="ARBA" id="ARBA00004141"/>
    </source>
</evidence>
<keyword evidence="2" id="KW-0813">Transport</keyword>
<gene>
    <name evidence="8" type="ORF">O181_130017</name>
</gene>
<feature type="non-terminal residue" evidence="8">
    <location>
        <position position="1"/>
    </location>
</feature>
<evidence type="ECO:0000256" key="2">
    <source>
        <dbReference type="ARBA" id="ARBA00022448"/>
    </source>
</evidence>
<accession>A0A9Q3QC23</accession>
<keyword evidence="9" id="KW-1185">Reference proteome</keyword>
<evidence type="ECO:0000256" key="6">
    <source>
        <dbReference type="SAM" id="Phobius"/>
    </source>
</evidence>